<organism evidence="1 2">
    <name type="scientific">Shewanella putrefaciens (strain 200)</name>
    <dbReference type="NCBI Taxonomy" id="399804"/>
    <lineage>
        <taxon>Bacteria</taxon>
        <taxon>Pseudomonadati</taxon>
        <taxon>Pseudomonadota</taxon>
        <taxon>Gammaproteobacteria</taxon>
        <taxon>Alteromonadales</taxon>
        <taxon>Shewanellaceae</taxon>
        <taxon>Shewanella</taxon>
    </lineage>
</organism>
<dbReference type="EMBL" id="CP002457">
    <property type="protein sequence ID" value="ADV56303.1"/>
    <property type="molecule type" value="Genomic_DNA"/>
</dbReference>
<evidence type="ECO:0000313" key="1">
    <source>
        <dbReference type="EMBL" id="ADV56303.1"/>
    </source>
</evidence>
<evidence type="ECO:0000313" key="2">
    <source>
        <dbReference type="Proteomes" id="UP000008209"/>
    </source>
</evidence>
<name>E6XH30_SHEP2</name>
<proteinExistence type="predicted"/>
<reference evidence="1 2" key="1">
    <citation type="submission" date="2011-01" db="EMBL/GenBank/DDBJ databases">
        <title>Complete sequence of Shewanella putrefaciens 200.</title>
        <authorList>
            <consortium name="US DOE Joint Genome Institute"/>
            <person name="Lucas S."/>
            <person name="Copeland A."/>
            <person name="Lapidus A."/>
            <person name="Cheng J.-F."/>
            <person name="Bruce D."/>
            <person name="Goodwin L."/>
            <person name="Pitluck S."/>
            <person name="Munk A.C."/>
            <person name="Detter J.C."/>
            <person name="Han C."/>
            <person name="Tapia R."/>
            <person name="Land M."/>
            <person name="Hauser L."/>
            <person name="Chang Y.-J."/>
            <person name="Jeffries C."/>
            <person name="Kyrpides N."/>
            <person name="Ivanova N."/>
            <person name="Mikhailova N."/>
            <person name="Kolker E."/>
            <person name="Lawrence C."/>
            <person name="McCue L.A."/>
            <person name="DiChristina T."/>
            <person name="Nealson K."/>
            <person name="Fredrickson J.K."/>
            <person name="Woyke T."/>
        </authorList>
    </citation>
    <scope>NUCLEOTIDE SEQUENCE [LARGE SCALE GENOMIC DNA]</scope>
    <source>
        <strain evidence="1 2">200</strain>
    </source>
</reference>
<accession>E6XH30</accession>
<sequence length="42" mass="4845">MSTDDVRAAKKLQSTGHDRLLQNNRAMLEYLKSKDGVRKNVR</sequence>
<gene>
    <name evidence="1" type="ordered locus">Sput200_3944</name>
</gene>
<protein>
    <submittedName>
        <fullName evidence="1">Uncharacterized protein</fullName>
    </submittedName>
</protein>
<dbReference type="HOGENOM" id="CLU_3257764_0_0_6"/>
<dbReference type="AlphaFoldDB" id="E6XH30"/>
<dbReference type="KEGG" id="shp:Sput200_3944"/>
<dbReference type="Proteomes" id="UP000008209">
    <property type="component" value="Chromosome"/>
</dbReference>